<dbReference type="InterPro" id="IPR017441">
    <property type="entry name" value="Protein_kinase_ATP_BS"/>
</dbReference>
<dbReference type="GO" id="GO:0004714">
    <property type="term" value="F:transmembrane receptor protein tyrosine kinase activity"/>
    <property type="evidence" value="ECO:0007669"/>
    <property type="project" value="UniProtKB-EC"/>
</dbReference>
<evidence type="ECO:0000256" key="3">
    <source>
        <dbReference type="ARBA" id="ARBA00022741"/>
    </source>
</evidence>
<evidence type="ECO:0000313" key="12">
    <source>
        <dbReference type="EMBL" id="KAK7810173.1"/>
    </source>
</evidence>
<reference evidence="12 13" key="1">
    <citation type="journal article" date="2023" name="bioRxiv">
        <title>Conserved and derived expression patterns and positive selection on dental genes reveal complex evolutionary context of ever-growing rodent molars.</title>
        <authorList>
            <person name="Calamari Z.T."/>
            <person name="Song A."/>
            <person name="Cohen E."/>
            <person name="Akter M."/>
            <person name="Roy R.D."/>
            <person name="Hallikas O."/>
            <person name="Christensen M.M."/>
            <person name="Li P."/>
            <person name="Marangoni P."/>
            <person name="Jernvall J."/>
            <person name="Klein O.D."/>
        </authorList>
    </citation>
    <scope>NUCLEOTIDE SEQUENCE [LARGE SCALE GENOMIC DNA]</scope>
    <source>
        <strain evidence="12">V071</strain>
    </source>
</reference>
<dbReference type="GO" id="GO:0005030">
    <property type="term" value="F:neurotrophin receptor activity"/>
    <property type="evidence" value="ECO:0007669"/>
    <property type="project" value="TreeGrafter"/>
</dbReference>
<organism evidence="12 13">
    <name type="scientific">Myodes glareolus</name>
    <name type="common">Bank vole</name>
    <name type="synonym">Clethrionomys glareolus</name>
    <dbReference type="NCBI Taxonomy" id="447135"/>
    <lineage>
        <taxon>Eukaryota</taxon>
        <taxon>Metazoa</taxon>
        <taxon>Chordata</taxon>
        <taxon>Craniata</taxon>
        <taxon>Vertebrata</taxon>
        <taxon>Euteleostomi</taxon>
        <taxon>Mammalia</taxon>
        <taxon>Eutheria</taxon>
        <taxon>Euarchontoglires</taxon>
        <taxon>Glires</taxon>
        <taxon>Rodentia</taxon>
        <taxon>Myomorpha</taxon>
        <taxon>Muroidea</taxon>
        <taxon>Cricetidae</taxon>
        <taxon>Arvicolinae</taxon>
        <taxon>Myodes</taxon>
    </lineage>
</organism>
<keyword evidence="10" id="KW-0812">Transmembrane</keyword>
<dbReference type="PROSITE" id="PS00107">
    <property type="entry name" value="PROTEIN_KINASE_ATP"/>
    <property type="match status" value="1"/>
</dbReference>
<dbReference type="GO" id="GO:1990090">
    <property type="term" value="P:cellular response to nerve growth factor stimulus"/>
    <property type="evidence" value="ECO:0007669"/>
    <property type="project" value="TreeGrafter"/>
</dbReference>
<proteinExistence type="inferred from homology"/>
<dbReference type="PANTHER" id="PTHR24416:SF66">
    <property type="entry name" value="NT-3 GROWTH FACTOR RECEPTOR"/>
    <property type="match status" value="1"/>
</dbReference>
<keyword evidence="6" id="KW-0829">Tyrosine-protein kinase</keyword>
<evidence type="ECO:0000256" key="5">
    <source>
        <dbReference type="ARBA" id="ARBA00022840"/>
    </source>
</evidence>
<gene>
    <name evidence="12" type="ORF">U0070_026796</name>
</gene>
<keyword evidence="13" id="KW-1185">Reference proteome</keyword>
<comment type="caution">
    <text evidence="12">The sequence shown here is derived from an EMBL/GenBank/DDBJ whole genome shotgun (WGS) entry which is preliminary data.</text>
</comment>
<evidence type="ECO:0000256" key="6">
    <source>
        <dbReference type="ARBA" id="ARBA00023137"/>
    </source>
</evidence>
<feature type="binding site" evidence="9">
    <location>
        <position position="45"/>
    </location>
    <ligand>
        <name>ATP</name>
        <dbReference type="ChEBI" id="CHEBI:30616"/>
    </ligand>
</feature>
<feature type="non-terminal residue" evidence="12">
    <location>
        <position position="1"/>
    </location>
</feature>
<evidence type="ECO:0000256" key="1">
    <source>
        <dbReference type="ARBA" id="ARBA00004479"/>
    </source>
</evidence>
<evidence type="ECO:0000256" key="8">
    <source>
        <dbReference type="ARBA" id="ARBA00051243"/>
    </source>
</evidence>
<evidence type="ECO:0000256" key="2">
    <source>
        <dbReference type="ARBA" id="ARBA00022679"/>
    </source>
</evidence>
<comment type="catalytic activity">
    <reaction evidence="8 10">
        <text>L-tyrosyl-[protein] + ATP = O-phospho-L-tyrosyl-[protein] + ADP + H(+)</text>
        <dbReference type="Rhea" id="RHEA:10596"/>
        <dbReference type="Rhea" id="RHEA-COMP:10136"/>
        <dbReference type="Rhea" id="RHEA-COMP:20101"/>
        <dbReference type="ChEBI" id="CHEBI:15378"/>
        <dbReference type="ChEBI" id="CHEBI:30616"/>
        <dbReference type="ChEBI" id="CHEBI:46858"/>
        <dbReference type="ChEBI" id="CHEBI:61978"/>
        <dbReference type="ChEBI" id="CHEBI:456216"/>
        <dbReference type="EC" id="2.7.10.1"/>
    </reaction>
</comment>
<dbReference type="GO" id="GO:0043121">
    <property type="term" value="F:neurotrophin binding"/>
    <property type="evidence" value="ECO:0007669"/>
    <property type="project" value="TreeGrafter"/>
</dbReference>
<dbReference type="GO" id="GO:0007169">
    <property type="term" value="P:cell surface receptor protein tyrosine kinase signaling pathway"/>
    <property type="evidence" value="ECO:0007669"/>
    <property type="project" value="InterPro"/>
</dbReference>
<sequence length="290" mass="32034">TDVQHIKRRDIVLKRELGEGAFGKVFLAECYNLSPTKDKMLVAVKLQKDFRFDPPAGNPSVKGEGKGVEALETAPALCSISQEELYPPCSSGCRLEALKDPTLAARKDFQREAELLTNLQHEHIVKFYGVCGDGDPLIMVFEYMKHGDLNKFLRAHGPDAMILVDGQPRQTKGELGLSQMLHIASQIASGMVYLASQHFVHRDLATRNCLVGANLLVKIGDFGMSRDVYSTDYYRVKQEMDQTREEPTGSQTPSTVMPSFGNPDQAFSKQVDTASGKNALGGRRGVTWIV</sequence>
<dbReference type="Pfam" id="PF07714">
    <property type="entry name" value="PK_Tyr_Ser-Thr"/>
    <property type="match status" value="1"/>
</dbReference>
<evidence type="ECO:0000256" key="10">
    <source>
        <dbReference type="RuleBase" id="RU000312"/>
    </source>
</evidence>
<dbReference type="PANTHER" id="PTHR24416">
    <property type="entry name" value="TYROSINE-PROTEIN KINASE RECEPTOR"/>
    <property type="match status" value="1"/>
</dbReference>
<feature type="domain" description="Protein kinase" evidence="11">
    <location>
        <begin position="11"/>
        <end position="290"/>
    </location>
</feature>
<dbReference type="SMART" id="SM00219">
    <property type="entry name" value="TyrKc"/>
    <property type="match status" value="1"/>
</dbReference>
<comment type="subcellular location">
    <subcellularLocation>
        <location evidence="1">Membrane</location>
        <topology evidence="1">Single-pass type I membrane protein</topology>
    </subcellularLocation>
</comment>
<dbReference type="GO" id="GO:0005524">
    <property type="term" value="F:ATP binding"/>
    <property type="evidence" value="ECO:0007669"/>
    <property type="project" value="UniProtKB-UniRule"/>
</dbReference>
<dbReference type="Proteomes" id="UP001488838">
    <property type="component" value="Unassembled WGS sequence"/>
</dbReference>
<dbReference type="GO" id="GO:0005886">
    <property type="term" value="C:plasma membrane"/>
    <property type="evidence" value="ECO:0007669"/>
    <property type="project" value="TreeGrafter"/>
</dbReference>
<keyword evidence="10" id="KW-0597">Phosphoprotein</keyword>
<dbReference type="InterPro" id="IPR002011">
    <property type="entry name" value="Tyr_kinase_rcpt_2_CS"/>
</dbReference>
<dbReference type="SUPFAM" id="SSF56112">
    <property type="entry name" value="Protein kinase-like (PK-like)"/>
    <property type="match status" value="1"/>
</dbReference>
<keyword evidence="10" id="KW-0472">Membrane</keyword>
<evidence type="ECO:0000259" key="11">
    <source>
        <dbReference type="PROSITE" id="PS50011"/>
    </source>
</evidence>
<accession>A0AAW0I6T2</accession>
<dbReference type="EMBL" id="JBBHLL010000202">
    <property type="protein sequence ID" value="KAK7810173.1"/>
    <property type="molecule type" value="Genomic_DNA"/>
</dbReference>
<evidence type="ECO:0000256" key="9">
    <source>
        <dbReference type="PROSITE-ProRule" id="PRU10141"/>
    </source>
</evidence>
<dbReference type="InterPro" id="IPR011009">
    <property type="entry name" value="Kinase-like_dom_sf"/>
</dbReference>
<dbReference type="PROSITE" id="PS00239">
    <property type="entry name" value="RECEPTOR_TYR_KIN_II"/>
    <property type="match status" value="1"/>
</dbReference>
<keyword evidence="2" id="KW-0808">Transferase</keyword>
<dbReference type="GO" id="GO:0051897">
    <property type="term" value="P:positive regulation of phosphatidylinositol 3-kinase/protein kinase B signal transduction"/>
    <property type="evidence" value="ECO:0007669"/>
    <property type="project" value="TreeGrafter"/>
</dbReference>
<name>A0AAW0I6T2_MYOGA</name>
<evidence type="ECO:0000256" key="4">
    <source>
        <dbReference type="ARBA" id="ARBA00022777"/>
    </source>
</evidence>
<dbReference type="InterPro" id="IPR008266">
    <property type="entry name" value="Tyr_kinase_AS"/>
</dbReference>
<dbReference type="InterPro" id="IPR020635">
    <property type="entry name" value="Tyr_kinase_cat_dom"/>
</dbReference>
<keyword evidence="5 9" id="KW-0067">ATP-binding</keyword>
<keyword evidence="4" id="KW-0418">Kinase</keyword>
<dbReference type="FunFam" id="1.10.510.10:FF:000667">
    <property type="entry name" value="Tyrosine-protein kinase receptor"/>
    <property type="match status" value="1"/>
</dbReference>
<dbReference type="Gene3D" id="3.30.200.20">
    <property type="entry name" value="Phosphorylase Kinase, domain 1"/>
    <property type="match status" value="2"/>
</dbReference>
<dbReference type="GO" id="GO:0030424">
    <property type="term" value="C:axon"/>
    <property type="evidence" value="ECO:0007669"/>
    <property type="project" value="TreeGrafter"/>
</dbReference>
<protein>
    <recommendedName>
        <fullName evidence="10">Tyrosine-protein kinase receptor</fullName>
        <ecNumber evidence="10">2.7.10.1</ecNumber>
    </recommendedName>
</protein>
<comment type="similarity">
    <text evidence="10">Belongs to the protein kinase superfamily. Tyr protein kinase family. Insulin receptor subfamily.</text>
</comment>
<dbReference type="GO" id="GO:0010976">
    <property type="term" value="P:positive regulation of neuron projection development"/>
    <property type="evidence" value="ECO:0007669"/>
    <property type="project" value="TreeGrafter"/>
</dbReference>
<dbReference type="InterPro" id="IPR000719">
    <property type="entry name" value="Prot_kinase_dom"/>
</dbReference>
<keyword evidence="3 9" id="KW-0547">Nucleotide-binding</keyword>
<dbReference type="GO" id="GO:0043235">
    <property type="term" value="C:receptor complex"/>
    <property type="evidence" value="ECO:0007669"/>
    <property type="project" value="TreeGrafter"/>
</dbReference>
<dbReference type="Gene3D" id="1.10.510.10">
    <property type="entry name" value="Transferase(Phosphotransferase) domain 1"/>
    <property type="match status" value="1"/>
</dbReference>
<dbReference type="AlphaFoldDB" id="A0AAW0I6T2"/>
<evidence type="ECO:0000256" key="7">
    <source>
        <dbReference type="ARBA" id="ARBA00023170"/>
    </source>
</evidence>
<dbReference type="InterPro" id="IPR001245">
    <property type="entry name" value="Ser-Thr/Tyr_kinase_cat_dom"/>
</dbReference>
<dbReference type="EC" id="2.7.10.1" evidence="10"/>
<evidence type="ECO:0000313" key="13">
    <source>
        <dbReference type="Proteomes" id="UP001488838"/>
    </source>
</evidence>
<dbReference type="PROSITE" id="PS50011">
    <property type="entry name" value="PROTEIN_KINASE_DOM"/>
    <property type="match status" value="1"/>
</dbReference>
<dbReference type="PRINTS" id="PR00109">
    <property type="entry name" value="TYRKINASE"/>
</dbReference>
<dbReference type="InterPro" id="IPR050122">
    <property type="entry name" value="RTK"/>
</dbReference>
<dbReference type="PROSITE" id="PS00109">
    <property type="entry name" value="PROTEIN_KINASE_TYR"/>
    <property type="match status" value="1"/>
</dbReference>
<keyword evidence="7 10" id="KW-0675">Receptor</keyword>